<keyword evidence="9" id="KW-0378">Hydrolase</keyword>
<dbReference type="Pfam" id="PF17917">
    <property type="entry name" value="RT_RNaseH"/>
    <property type="match status" value="1"/>
</dbReference>
<dbReference type="FunFam" id="3.30.70.270:FF:000020">
    <property type="entry name" value="Transposon Tf2-6 polyprotein-like Protein"/>
    <property type="match status" value="1"/>
</dbReference>
<evidence type="ECO:0000256" key="9">
    <source>
        <dbReference type="ARBA" id="ARBA00022801"/>
    </source>
</evidence>
<dbReference type="OMA" id="WEYISVD"/>
<dbReference type="Gene3D" id="3.30.70.270">
    <property type="match status" value="2"/>
</dbReference>
<keyword evidence="6" id="KW-0548">Nucleotidyltransferase</keyword>
<dbReference type="InterPro" id="IPR050951">
    <property type="entry name" value="Retrovirus_Pol_polyprotein"/>
</dbReference>
<dbReference type="GO" id="GO:0015074">
    <property type="term" value="P:DNA integration"/>
    <property type="evidence" value="ECO:0007669"/>
    <property type="project" value="InterPro"/>
</dbReference>
<dbReference type="Proteomes" id="UP000694546">
    <property type="component" value="Chromosome 9"/>
</dbReference>
<dbReference type="InterPro" id="IPR036397">
    <property type="entry name" value="RNaseH_sf"/>
</dbReference>
<dbReference type="InterPro" id="IPR041373">
    <property type="entry name" value="RT_RNaseH"/>
</dbReference>
<keyword evidence="10" id="KW-0695">RNA-directed DNA polymerase</keyword>
<reference evidence="14" key="1">
    <citation type="submission" date="2025-08" db="UniProtKB">
        <authorList>
            <consortium name="Ensembl"/>
        </authorList>
    </citation>
    <scope>IDENTIFICATION</scope>
</reference>
<evidence type="ECO:0000313" key="15">
    <source>
        <dbReference type="Proteomes" id="UP000694546"/>
    </source>
</evidence>
<dbReference type="EC" id="3.1.26.4" evidence="2"/>
<feature type="domain" description="Integrase catalytic" evidence="13">
    <location>
        <begin position="788"/>
        <end position="871"/>
    </location>
</feature>
<dbReference type="Gene3D" id="1.10.340.70">
    <property type="match status" value="1"/>
</dbReference>
<dbReference type="GO" id="GO:0008233">
    <property type="term" value="F:peptidase activity"/>
    <property type="evidence" value="ECO:0007669"/>
    <property type="project" value="UniProtKB-KW"/>
</dbReference>
<dbReference type="GO" id="GO:0003964">
    <property type="term" value="F:RNA-directed DNA polymerase activity"/>
    <property type="evidence" value="ECO:0007669"/>
    <property type="project" value="UniProtKB-KW"/>
</dbReference>
<dbReference type="PROSITE" id="PS50878">
    <property type="entry name" value="RT_POL"/>
    <property type="match status" value="1"/>
</dbReference>
<dbReference type="Gene3D" id="3.30.420.10">
    <property type="entry name" value="Ribonuclease H-like superfamily/Ribonuclease H"/>
    <property type="match status" value="1"/>
</dbReference>
<dbReference type="GO" id="GO:0003676">
    <property type="term" value="F:nucleic acid binding"/>
    <property type="evidence" value="ECO:0007669"/>
    <property type="project" value="InterPro"/>
</dbReference>
<evidence type="ECO:0000256" key="7">
    <source>
        <dbReference type="ARBA" id="ARBA00022722"/>
    </source>
</evidence>
<dbReference type="InterPro" id="IPR043128">
    <property type="entry name" value="Rev_trsase/Diguanyl_cyclase"/>
</dbReference>
<evidence type="ECO:0000259" key="12">
    <source>
        <dbReference type="PROSITE" id="PS50878"/>
    </source>
</evidence>
<keyword evidence="15" id="KW-1185">Reference proteome</keyword>
<evidence type="ECO:0000256" key="5">
    <source>
        <dbReference type="ARBA" id="ARBA00022679"/>
    </source>
</evidence>
<dbReference type="FunFam" id="3.10.10.10:FF:000007">
    <property type="entry name" value="Retrovirus-related Pol polyprotein from transposon 17.6-like Protein"/>
    <property type="match status" value="1"/>
</dbReference>
<dbReference type="CDD" id="cd01647">
    <property type="entry name" value="RT_LTR"/>
    <property type="match status" value="1"/>
</dbReference>
<evidence type="ECO:0000259" key="13">
    <source>
        <dbReference type="PROSITE" id="PS50994"/>
    </source>
</evidence>
<evidence type="ECO:0000256" key="4">
    <source>
        <dbReference type="ARBA" id="ARBA00022670"/>
    </source>
</evidence>
<dbReference type="Gene3D" id="2.40.70.10">
    <property type="entry name" value="Acid Proteases"/>
    <property type="match status" value="1"/>
</dbReference>
<name>A0A8C5C0C3_GADMO</name>
<evidence type="ECO:0000256" key="8">
    <source>
        <dbReference type="ARBA" id="ARBA00022759"/>
    </source>
</evidence>
<dbReference type="InterPro" id="IPR021109">
    <property type="entry name" value="Peptidase_aspartic_dom_sf"/>
</dbReference>
<keyword evidence="5" id="KW-0808">Transferase</keyword>
<evidence type="ECO:0000256" key="3">
    <source>
        <dbReference type="ARBA" id="ARBA00012493"/>
    </source>
</evidence>
<evidence type="ECO:0000256" key="11">
    <source>
        <dbReference type="ARBA" id="ARBA00039658"/>
    </source>
</evidence>
<dbReference type="InterPro" id="IPR012337">
    <property type="entry name" value="RNaseH-like_sf"/>
</dbReference>
<sequence>MLGRWEALIEIETYSACQPVWVAEIKEDCLLGMDFLCAAGISLDFGARTVTFKDGTSIPFLNDLHTPEMANKVGENGDAEGDPPCPPQWEAPFAESPLPLSDNLIPPEPDACAQSQPHAVIRIASVVPISGEESSAGKTVRGIWENSREGLNSEQQDRLWNLLYEYRHSFATGPNDVGQTHLVQHFIKTGDAQPIRQRPRRLPKARQGAAEQMIQEMRDAGIIEPSESPWVSPVVMVPKKDGGSRFCVDYRPLNDRTVKDSYPLPWIDESLDHVAGSAWFSSLDLQSGYWQVAMAPEDKAKTAFTTGRGLWQFTTMPFGLCNAPATFERLMEKVLVDMPPERCLVYLDDVLVHGPCFDSALGSLMEALERIKRAGLKLHPGKCRFLRQEVSFLGHRISGAGIMTEPDKVAAVRDWPTPTDIHQLRSFLGLASYYRRFVAGFSTVAAPMFSLMRKDTPYEWGPQQNAAFHELKQALCKDPVLVAPNTELPFILDTDASNTGLGAVLSQLTPDGERVVAYHSHTLDKSERNYCVTRKELLAVIDAVNHFKHILCGLPFTIRTDHAALKWLMSFKEPEGQVARWIEQLQAFQFTIQHRAGESHTNADSLSRRPCAPDCHHCDREEEREAANLQTGEVICRALLPEDVRGWAGLQTVDPDLKTVMGWLETDNRPPWEDVVAQSATVRGLWSQWPGVELQEGVLKRCWREPATEEPRWQVVVPKDLRDKVLEAHHGSPGVGHFGVTKTLRRLRQAFYWGQSRRDVEDYCRRCDSCTARKGPQGQSRAPLQQHRVGAPMDRVAVDVLGPLPRTSRGNRYVLVAIDYFTKWMEAYPLPDQEATTVAEALVQGMFSRFGTPSELHSDQGRNFESHVFTANLASRRPEPPHFTLKVTGWWSASCRP</sequence>
<dbReference type="CDD" id="cd09274">
    <property type="entry name" value="RNase_HI_RT_Ty3"/>
    <property type="match status" value="1"/>
</dbReference>
<evidence type="ECO:0000256" key="1">
    <source>
        <dbReference type="ARBA" id="ARBA00010879"/>
    </source>
</evidence>
<dbReference type="InterPro" id="IPR000477">
    <property type="entry name" value="RT_dom"/>
</dbReference>
<dbReference type="Pfam" id="PF00078">
    <property type="entry name" value="RVT_1"/>
    <property type="match status" value="1"/>
</dbReference>
<reference evidence="14" key="2">
    <citation type="submission" date="2025-09" db="UniProtKB">
        <authorList>
            <consortium name="Ensembl"/>
        </authorList>
    </citation>
    <scope>IDENTIFICATION</scope>
</reference>
<dbReference type="InterPro" id="IPR001584">
    <property type="entry name" value="Integrase_cat-core"/>
</dbReference>
<dbReference type="GO" id="GO:0004523">
    <property type="term" value="F:RNA-DNA hybrid ribonuclease activity"/>
    <property type="evidence" value="ECO:0007669"/>
    <property type="project" value="UniProtKB-EC"/>
</dbReference>
<keyword evidence="8" id="KW-0255">Endonuclease</keyword>
<dbReference type="PANTHER" id="PTHR37984">
    <property type="entry name" value="PROTEIN CBG26694"/>
    <property type="match status" value="1"/>
</dbReference>
<dbReference type="EC" id="2.7.7.49" evidence="3"/>
<dbReference type="PROSITE" id="PS50994">
    <property type="entry name" value="INTEGRASE"/>
    <property type="match status" value="1"/>
</dbReference>
<keyword evidence="4" id="KW-0645">Protease</keyword>
<dbReference type="GO" id="GO:0006508">
    <property type="term" value="P:proteolysis"/>
    <property type="evidence" value="ECO:0007669"/>
    <property type="project" value="UniProtKB-KW"/>
</dbReference>
<organism evidence="14 15">
    <name type="scientific">Gadus morhua</name>
    <name type="common">Atlantic cod</name>
    <dbReference type="NCBI Taxonomy" id="8049"/>
    <lineage>
        <taxon>Eukaryota</taxon>
        <taxon>Metazoa</taxon>
        <taxon>Chordata</taxon>
        <taxon>Craniata</taxon>
        <taxon>Vertebrata</taxon>
        <taxon>Euteleostomi</taxon>
        <taxon>Actinopterygii</taxon>
        <taxon>Neopterygii</taxon>
        <taxon>Teleostei</taxon>
        <taxon>Neoteleostei</taxon>
        <taxon>Acanthomorphata</taxon>
        <taxon>Zeiogadaria</taxon>
        <taxon>Gadariae</taxon>
        <taxon>Gadiformes</taxon>
        <taxon>Gadoidei</taxon>
        <taxon>Gadidae</taxon>
        <taxon>Gadus</taxon>
    </lineage>
</organism>
<dbReference type="Gene3D" id="3.10.20.370">
    <property type="match status" value="1"/>
</dbReference>
<dbReference type="FunFam" id="1.10.340.70:FF:000001">
    <property type="entry name" value="Retrovirus-related Pol polyprotein from transposon gypsy-like Protein"/>
    <property type="match status" value="1"/>
</dbReference>
<dbReference type="SUPFAM" id="SSF53098">
    <property type="entry name" value="Ribonuclease H-like"/>
    <property type="match status" value="1"/>
</dbReference>
<dbReference type="PANTHER" id="PTHR37984:SF5">
    <property type="entry name" value="PROTEIN NYNRIN-LIKE"/>
    <property type="match status" value="1"/>
</dbReference>
<proteinExistence type="inferred from homology"/>
<evidence type="ECO:0000313" key="14">
    <source>
        <dbReference type="Ensembl" id="ENSGMOP00000053806.1"/>
    </source>
</evidence>
<evidence type="ECO:0000256" key="10">
    <source>
        <dbReference type="ARBA" id="ARBA00022918"/>
    </source>
</evidence>
<comment type="similarity">
    <text evidence="1">Belongs to the beta type-B retroviral polymerase family. HERV class-II K(HML-2) pol subfamily.</text>
</comment>
<dbReference type="Pfam" id="PF00665">
    <property type="entry name" value="rve"/>
    <property type="match status" value="1"/>
</dbReference>
<dbReference type="Gene3D" id="3.10.10.10">
    <property type="entry name" value="HIV Type 1 Reverse Transcriptase, subunit A, domain 1"/>
    <property type="match status" value="1"/>
</dbReference>
<protein>
    <recommendedName>
        <fullName evidence="11">Gypsy retrotransposon integrase-like protein 1</fullName>
        <ecNumber evidence="3">2.7.7.49</ecNumber>
        <ecNumber evidence="2">3.1.26.4</ecNumber>
    </recommendedName>
</protein>
<evidence type="ECO:0000256" key="2">
    <source>
        <dbReference type="ARBA" id="ARBA00012180"/>
    </source>
</evidence>
<dbReference type="GeneTree" id="ENSGT01100000263500"/>
<keyword evidence="7" id="KW-0540">Nuclease</keyword>
<dbReference type="Ensembl" id="ENSGMOT00000044097.1">
    <property type="protein sequence ID" value="ENSGMOP00000053806.1"/>
    <property type="gene ID" value="ENSGMOG00000030344.1"/>
</dbReference>
<dbReference type="FunFam" id="3.10.20.370:FF:000001">
    <property type="entry name" value="Retrovirus-related Pol polyprotein from transposon 17.6-like protein"/>
    <property type="match status" value="1"/>
</dbReference>
<dbReference type="InterPro" id="IPR043502">
    <property type="entry name" value="DNA/RNA_pol_sf"/>
</dbReference>
<dbReference type="InterPro" id="IPR041588">
    <property type="entry name" value="Integrase_H2C2"/>
</dbReference>
<dbReference type="Pfam" id="PF17921">
    <property type="entry name" value="Integrase_H2C2"/>
    <property type="match status" value="1"/>
</dbReference>
<evidence type="ECO:0000256" key="6">
    <source>
        <dbReference type="ARBA" id="ARBA00022695"/>
    </source>
</evidence>
<accession>A0A8C5C0C3</accession>
<dbReference type="AlphaFoldDB" id="A0A8C5C0C3"/>
<dbReference type="SUPFAM" id="SSF56672">
    <property type="entry name" value="DNA/RNA polymerases"/>
    <property type="match status" value="1"/>
</dbReference>
<feature type="domain" description="Reverse transcriptase" evidence="12">
    <location>
        <begin position="218"/>
        <end position="397"/>
    </location>
</feature>